<evidence type="ECO:0000256" key="3">
    <source>
        <dbReference type="ARBA" id="ARBA00022833"/>
    </source>
</evidence>
<dbReference type="Pfam" id="PF20826">
    <property type="entry name" value="PHD_5"/>
    <property type="match status" value="1"/>
</dbReference>
<feature type="compositionally biased region" description="Polar residues" evidence="6">
    <location>
        <begin position="480"/>
        <end position="496"/>
    </location>
</feature>
<dbReference type="EMBL" id="MCFJ01000002">
    <property type="protein sequence ID" value="ORY69751.1"/>
    <property type="molecule type" value="Genomic_DNA"/>
</dbReference>
<name>A0A1Y2EDU4_9PEZI</name>
<dbReference type="Gene3D" id="3.30.40.10">
    <property type="entry name" value="Zinc/RING finger domain, C3HC4 (zinc finger)"/>
    <property type="match status" value="1"/>
</dbReference>
<dbReference type="SMART" id="SM00249">
    <property type="entry name" value="PHD"/>
    <property type="match status" value="1"/>
</dbReference>
<reference evidence="8 9" key="1">
    <citation type="submission" date="2016-07" db="EMBL/GenBank/DDBJ databases">
        <title>Pervasive Adenine N6-methylation of Active Genes in Fungi.</title>
        <authorList>
            <consortium name="DOE Joint Genome Institute"/>
            <person name="Mondo S.J."/>
            <person name="Dannebaum R.O."/>
            <person name="Kuo R.C."/>
            <person name="Labutti K."/>
            <person name="Haridas S."/>
            <person name="Kuo A."/>
            <person name="Salamov A."/>
            <person name="Ahrendt S.R."/>
            <person name="Lipzen A."/>
            <person name="Sullivan W."/>
            <person name="Andreopoulos W.B."/>
            <person name="Clum A."/>
            <person name="Lindquist E."/>
            <person name="Daum C."/>
            <person name="Ramamoorthy G.K."/>
            <person name="Gryganskyi A."/>
            <person name="Culley D."/>
            <person name="Magnuson J.K."/>
            <person name="James T.Y."/>
            <person name="O'Malley M.A."/>
            <person name="Stajich J.E."/>
            <person name="Spatafora J.W."/>
            <person name="Visel A."/>
            <person name="Grigoriev I.V."/>
        </authorList>
    </citation>
    <scope>NUCLEOTIDE SEQUENCE [LARGE SCALE GENOMIC DNA]</scope>
    <source>
        <strain evidence="8 9">CBS 129021</strain>
    </source>
</reference>
<feature type="region of interest" description="Disordered" evidence="6">
    <location>
        <begin position="400"/>
        <end position="611"/>
    </location>
</feature>
<feature type="region of interest" description="Disordered" evidence="6">
    <location>
        <begin position="675"/>
        <end position="696"/>
    </location>
</feature>
<dbReference type="GO" id="GO:0034967">
    <property type="term" value="C:Set3 complex"/>
    <property type="evidence" value="ECO:0007669"/>
    <property type="project" value="TreeGrafter"/>
</dbReference>
<dbReference type="InterPro" id="IPR019786">
    <property type="entry name" value="Zinc_finger_PHD-type_CS"/>
</dbReference>
<dbReference type="InterPro" id="IPR011011">
    <property type="entry name" value="Znf_FYVE_PHD"/>
</dbReference>
<dbReference type="Proteomes" id="UP000193689">
    <property type="component" value="Unassembled WGS sequence"/>
</dbReference>
<feature type="region of interest" description="Disordered" evidence="6">
    <location>
        <begin position="760"/>
        <end position="791"/>
    </location>
</feature>
<feature type="domain" description="PHD-type" evidence="7">
    <location>
        <begin position="703"/>
        <end position="756"/>
    </location>
</feature>
<feature type="compositionally biased region" description="Polar residues" evidence="6">
    <location>
        <begin position="422"/>
        <end position="441"/>
    </location>
</feature>
<dbReference type="RefSeq" id="XP_040719701.1">
    <property type="nucleotide sequence ID" value="XM_040855255.1"/>
</dbReference>
<feature type="compositionally biased region" description="Low complexity" evidence="6">
    <location>
        <begin position="599"/>
        <end position="611"/>
    </location>
</feature>
<evidence type="ECO:0000256" key="5">
    <source>
        <dbReference type="PROSITE-ProRule" id="PRU00146"/>
    </source>
</evidence>
<dbReference type="STRING" id="1141098.A0A1Y2EDU4"/>
<dbReference type="PANTHER" id="PTHR46462">
    <property type="entry name" value="UPSET, ISOFORM A"/>
    <property type="match status" value="1"/>
</dbReference>
<protein>
    <recommendedName>
        <fullName evidence="7">PHD-type domain-containing protein</fullName>
    </recommendedName>
</protein>
<dbReference type="GO" id="GO:0070210">
    <property type="term" value="C:Rpd3L-Expanded complex"/>
    <property type="evidence" value="ECO:0007669"/>
    <property type="project" value="TreeGrafter"/>
</dbReference>
<dbReference type="GO" id="GO:0008270">
    <property type="term" value="F:zinc ion binding"/>
    <property type="evidence" value="ECO:0007669"/>
    <property type="project" value="UniProtKB-KW"/>
</dbReference>
<dbReference type="GeneID" id="63771467"/>
<gene>
    <name evidence="8" type="ORF">BCR38DRAFT_333742</name>
</gene>
<feature type="compositionally biased region" description="Polar residues" evidence="6">
    <location>
        <begin position="308"/>
        <end position="318"/>
    </location>
</feature>
<dbReference type="GO" id="GO:0006325">
    <property type="term" value="P:chromatin organization"/>
    <property type="evidence" value="ECO:0007669"/>
    <property type="project" value="UniProtKB-KW"/>
</dbReference>
<comment type="caution">
    <text evidence="8">The sequence shown here is derived from an EMBL/GenBank/DDBJ whole genome shotgun (WGS) entry which is preliminary data.</text>
</comment>
<dbReference type="SUPFAM" id="SSF57903">
    <property type="entry name" value="FYVE/PHD zinc finger"/>
    <property type="match status" value="1"/>
</dbReference>
<keyword evidence="3" id="KW-0862">Zinc</keyword>
<feature type="compositionally biased region" description="Acidic residues" evidence="6">
    <location>
        <begin position="569"/>
        <end position="581"/>
    </location>
</feature>
<dbReference type="InterPro" id="IPR001965">
    <property type="entry name" value="Znf_PHD"/>
</dbReference>
<evidence type="ECO:0000256" key="2">
    <source>
        <dbReference type="ARBA" id="ARBA00022771"/>
    </source>
</evidence>
<dbReference type="PROSITE" id="PS50016">
    <property type="entry name" value="ZF_PHD_2"/>
    <property type="match status" value="1"/>
</dbReference>
<sequence>MSGGQLISRQEISWSRHSVCLGLISDRVYSFGDPNAQPPTPNRTPTSVVFPSPVFETPKNNRGPFEDSSSWTPRFVEEYSVFNATPGNLRGAQGPFADFYSATPYPNPTGHKRPLSAENIAAEIAAHVNHFIPNTNLPLPPVDPSRRLASSPGPLTTGGAGPPSDSHFQERSVKKVRRRTLEEDLARQTVTPPPSACKGERKLAPKIQTEIMHNDQGYGQEYGAGTSQQNTLPNLVTSPTDMFGYAISAPATAPVFTDSGHFWDGDMSGMDIDFSTAAANVYQAPSHRPMNSLDWGRSNEMFQPTGAIPQQPQNQENRPIQRRERALAPKPALPNLESSDQDASMYGASFTTPIDNSFSMVRQGGGVDPGLLFSRPSSSGTEMAAFDRMAQASLTQSMLQPEPLQHPVKPVTQGGLRRSATTRETGATNKLDRTSASSPSKPSGRPGLSRSMSENRGKKSASRATTLPTLAPAIRPTPQQPTSRSVPKSSRSNGRTSPSKSHHRLSSLSSIPEATGPKTRTSVKFTIDSRGRARAETTTVVVDDDDEETTPRVIRCRKPPRNRSRELEPSDDDASSSDDEPIIIPSRNLSFALPDPIKPSSSHPFQPSQSSINERSISSLGIYFHEPNHNDVESEAETVLNEPQSSRGDAASELRKMIENRQKWASLNTSQRFVSGPSYSNSSTISPTTEGGLPTPTSSRGNIIKCVCNNTETPRNTDGFMVQCESCENWLHGKCINIISRQEMPCVYICAFCANTPAHGARDRDAGRNVGVPSRESAASPLAHKSFQSFR</sequence>
<feature type="compositionally biased region" description="Basic and acidic residues" evidence="6">
    <location>
        <begin position="167"/>
        <end position="186"/>
    </location>
</feature>
<dbReference type="OrthoDB" id="419183at2759"/>
<feature type="region of interest" description="Disordered" evidence="6">
    <location>
        <begin position="291"/>
        <end position="347"/>
    </location>
</feature>
<evidence type="ECO:0000256" key="4">
    <source>
        <dbReference type="ARBA" id="ARBA00022853"/>
    </source>
</evidence>
<dbReference type="InParanoid" id="A0A1Y2EDU4"/>
<keyword evidence="1" id="KW-0479">Metal-binding</keyword>
<evidence type="ECO:0000256" key="6">
    <source>
        <dbReference type="SAM" id="MobiDB-lite"/>
    </source>
</evidence>
<proteinExistence type="predicted"/>
<evidence type="ECO:0000313" key="8">
    <source>
        <dbReference type="EMBL" id="ORY69751.1"/>
    </source>
</evidence>
<dbReference type="PANTHER" id="PTHR46462:SF3">
    <property type="entry name" value="UPSET, ISOFORM A"/>
    <property type="match status" value="1"/>
</dbReference>
<keyword evidence="9" id="KW-1185">Reference proteome</keyword>
<dbReference type="InterPro" id="IPR019787">
    <property type="entry name" value="Znf_PHD-finger"/>
</dbReference>
<evidence type="ECO:0000313" key="9">
    <source>
        <dbReference type="Proteomes" id="UP000193689"/>
    </source>
</evidence>
<feature type="region of interest" description="Disordered" evidence="6">
    <location>
        <begin position="137"/>
        <end position="201"/>
    </location>
</feature>
<evidence type="ECO:0000259" key="7">
    <source>
        <dbReference type="PROSITE" id="PS50016"/>
    </source>
</evidence>
<evidence type="ECO:0000256" key="1">
    <source>
        <dbReference type="ARBA" id="ARBA00022723"/>
    </source>
</evidence>
<dbReference type="InterPro" id="IPR013083">
    <property type="entry name" value="Znf_RING/FYVE/PHD"/>
</dbReference>
<organism evidence="8 9">
    <name type="scientific">Pseudomassariella vexata</name>
    <dbReference type="NCBI Taxonomy" id="1141098"/>
    <lineage>
        <taxon>Eukaryota</taxon>
        <taxon>Fungi</taxon>
        <taxon>Dikarya</taxon>
        <taxon>Ascomycota</taxon>
        <taxon>Pezizomycotina</taxon>
        <taxon>Sordariomycetes</taxon>
        <taxon>Xylariomycetidae</taxon>
        <taxon>Amphisphaeriales</taxon>
        <taxon>Pseudomassariaceae</taxon>
        <taxon>Pseudomassariella</taxon>
    </lineage>
</organism>
<dbReference type="PROSITE" id="PS01359">
    <property type="entry name" value="ZF_PHD_1"/>
    <property type="match status" value="1"/>
</dbReference>
<dbReference type="AlphaFoldDB" id="A0A1Y2EDU4"/>
<accession>A0A1Y2EDU4</accession>
<keyword evidence="2 5" id="KW-0863">Zinc-finger</keyword>
<keyword evidence="4" id="KW-0156">Chromatin regulator</keyword>
<dbReference type="GO" id="GO:0006355">
    <property type="term" value="P:regulation of DNA-templated transcription"/>
    <property type="evidence" value="ECO:0007669"/>
    <property type="project" value="TreeGrafter"/>
</dbReference>